<organism evidence="2 3">
    <name type="scientific">Clavelina lepadiformis</name>
    <name type="common">Light-bulb sea squirt</name>
    <name type="synonym">Ascidia lepadiformis</name>
    <dbReference type="NCBI Taxonomy" id="159417"/>
    <lineage>
        <taxon>Eukaryota</taxon>
        <taxon>Metazoa</taxon>
        <taxon>Chordata</taxon>
        <taxon>Tunicata</taxon>
        <taxon>Ascidiacea</taxon>
        <taxon>Aplousobranchia</taxon>
        <taxon>Clavelinidae</taxon>
        <taxon>Clavelina</taxon>
    </lineage>
</organism>
<protein>
    <submittedName>
        <fullName evidence="2">Uncharacterized protein</fullName>
    </submittedName>
</protein>
<evidence type="ECO:0000256" key="1">
    <source>
        <dbReference type="SAM" id="SignalP"/>
    </source>
</evidence>
<sequence length="133" mass="14817">MKSFLCVAIIVLLAAQSASAAWLACWTFQSYESSQKYYLSRSRSQIGSTYGKICAMHSPTNRLVSNMACIQSNINHFNSQYAAASRDLATGEQQYRALSSQVSRALTQAQKVPKADSCAFKQEMLFHLISKQF</sequence>
<evidence type="ECO:0000313" key="3">
    <source>
        <dbReference type="Proteomes" id="UP001642483"/>
    </source>
</evidence>
<name>A0ABP0FXJ2_CLALP</name>
<dbReference type="EMBL" id="CAWYQH010000097">
    <property type="protein sequence ID" value="CAK8683266.1"/>
    <property type="molecule type" value="Genomic_DNA"/>
</dbReference>
<gene>
    <name evidence="2" type="ORF">CVLEPA_LOCUS14355</name>
</gene>
<keyword evidence="3" id="KW-1185">Reference proteome</keyword>
<feature type="signal peptide" evidence="1">
    <location>
        <begin position="1"/>
        <end position="20"/>
    </location>
</feature>
<reference evidence="2 3" key="1">
    <citation type="submission" date="2024-02" db="EMBL/GenBank/DDBJ databases">
        <authorList>
            <person name="Daric V."/>
            <person name="Darras S."/>
        </authorList>
    </citation>
    <scope>NUCLEOTIDE SEQUENCE [LARGE SCALE GENOMIC DNA]</scope>
</reference>
<evidence type="ECO:0000313" key="2">
    <source>
        <dbReference type="EMBL" id="CAK8683266.1"/>
    </source>
</evidence>
<accession>A0ABP0FXJ2</accession>
<proteinExistence type="predicted"/>
<dbReference type="PROSITE" id="PS51257">
    <property type="entry name" value="PROKAR_LIPOPROTEIN"/>
    <property type="match status" value="1"/>
</dbReference>
<keyword evidence="1" id="KW-0732">Signal</keyword>
<comment type="caution">
    <text evidence="2">The sequence shown here is derived from an EMBL/GenBank/DDBJ whole genome shotgun (WGS) entry which is preliminary data.</text>
</comment>
<dbReference type="Proteomes" id="UP001642483">
    <property type="component" value="Unassembled WGS sequence"/>
</dbReference>
<feature type="chain" id="PRO_5045274364" evidence="1">
    <location>
        <begin position="21"/>
        <end position="133"/>
    </location>
</feature>